<name>A0A0F7SNH2_PHARH</name>
<evidence type="ECO:0000256" key="3">
    <source>
        <dbReference type="SAM" id="MobiDB-lite"/>
    </source>
</evidence>
<dbReference type="Pfam" id="PF07491">
    <property type="entry name" value="PPI_Ypi1"/>
    <property type="match status" value="1"/>
</dbReference>
<reference evidence="4" key="1">
    <citation type="submission" date="2014-08" db="EMBL/GenBank/DDBJ databases">
        <authorList>
            <person name="Sharma Rahul"/>
            <person name="Thines Marco"/>
        </authorList>
    </citation>
    <scope>NUCLEOTIDE SEQUENCE</scope>
</reference>
<dbReference type="GO" id="GO:0004865">
    <property type="term" value="F:protein serine/threonine phosphatase inhibitor activity"/>
    <property type="evidence" value="ECO:0007669"/>
    <property type="project" value="UniProtKB-UniRule"/>
</dbReference>
<proteinExistence type="inferred from homology"/>
<evidence type="ECO:0000256" key="1">
    <source>
        <dbReference type="ARBA" id="ARBA00005605"/>
    </source>
</evidence>
<protein>
    <recommendedName>
        <fullName evidence="2">Type 1 phosphatases regulator</fullName>
    </recommendedName>
</protein>
<feature type="compositionally biased region" description="Basic and acidic residues" evidence="3">
    <location>
        <begin position="121"/>
        <end position="130"/>
    </location>
</feature>
<comment type="similarity">
    <text evidence="1 2">Belongs to the YPI1 family.</text>
</comment>
<accession>A0A0F7SNH2</accession>
<feature type="compositionally biased region" description="Basic residues" evidence="3">
    <location>
        <begin position="109"/>
        <end position="120"/>
    </location>
</feature>
<organism evidence="4">
    <name type="scientific">Phaffia rhodozyma</name>
    <name type="common">Yeast</name>
    <name type="synonym">Xanthophyllomyces dendrorhous</name>
    <dbReference type="NCBI Taxonomy" id="264483"/>
    <lineage>
        <taxon>Eukaryota</taxon>
        <taxon>Fungi</taxon>
        <taxon>Dikarya</taxon>
        <taxon>Basidiomycota</taxon>
        <taxon>Agaricomycotina</taxon>
        <taxon>Tremellomycetes</taxon>
        <taxon>Cystofilobasidiales</taxon>
        <taxon>Mrakiaceae</taxon>
        <taxon>Phaffia</taxon>
    </lineage>
</organism>
<dbReference type="PANTHER" id="PTHR20835:SF0">
    <property type="entry name" value="E3 UBIQUITIN-PROTEIN LIGASE PPP1R11"/>
    <property type="match status" value="1"/>
</dbReference>
<feature type="compositionally biased region" description="Low complexity" evidence="3">
    <location>
        <begin position="90"/>
        <end position="99"/>
    </location>
</feature>
<comment type="function">
    <text evidence="2">Regulator of type 1 phosphatases which maintains protein phosphatase activity under strict control.</text>
</comment>
<keyword evidence="2" id="KW-0539">Nucleus</keyword>
<dbReference type="GO" id="GO:0005634">
    <property type="term" value="C:nucleus"/>
    <property type="evidence" value="ECO:0007669"/>
    <property type="project" value="UniProtKB-SubCell"/>
</dbReference>
<evidence type="ECO:0000313" key="4">
    <source>
        <dbReference type="EMBL" id="CDZ98642.1"/>
    </source>
</evidence>
<dbReference type="InterPro" id="IPR011107">
    <property type="entry name" value="PPI_Ypi1"/>
</dbReference>
<dbReference type="AlphaFoldDB" id="A0A0F7SNH2"/>
<dbReference type="PANTHER" id="PTHR20835">
    <property type="entry name" value="E3 UBIQUITIN-PROTEIN LIGASE PPP1R11-RELATED"/>
    <property type="match status" value="1"/>
</dbReference>
<feature type="region of interest" description="Disordered" evidence="3">
    <location>
        <begin position="1"/>
        <end position="29"/>
    </location>
</feature>
<comment type="subcellular location">
    <subcellularLocation>
        <location evidence="2">Nucleus</location>
    </subcellularLocation>
</comment>
<evidence type="ECO:0000256" key="2">
    <source>
        <dbReference type="RuleBase" id="RU367162"/>
    </source>
</evidence>
<feature type="region of interest" description="Disordered" evidence="3">
    <location>
        <begin position="80"/>
        <end position="147"/>
    </location>
</feature>
<dbReference type="GO" id="GO:0008157">
    <property type="term" value="F:protein phosphatase 1 binding"/>
    <property type="evidence" value="ECO:0007669"/>
    <property type="project" value="TreeGrafter"/>
</dbReference>
<feature type="compositionally biased region" description="Basic and acidic residues" evidence="3">
    <location>
        <begin position="138"/>
        <end position="147"/>
    </location>
</feature>
<sequence length="147" mass="15886">MSTQQPSSMTQTGGQTLVDNSSIDLPSIPSTEVGTLRLRGNHSEKAVKKVMKGKVSWVEGTVDNEHLNRKKSKMCCIYHKPRPFDESSSDESSSCPSSGESDHGIPSAIKKKKTKRPHHHQPGECPDHHGSAGSSELNKLDGGGRKA</sequence>
<dbReference type="EMBL" id="LN483345">
    <property type="protein sequence ID" value="CDZ98642.1"/>
    <property type="molecule type" value="Genomic_DNA"/>
</dbReference>